<evidence type="ECO:0000256" key="1">
    <source>
        <dbReference type="SAM" id="MobiDB-lite"/>
    </source>
</evidence>
<name>A0A9K3D612_9EUKA</name>
<feature type="compositionally biased region" description="Basic and acidic residues" evidence="1">
    <location>
        <begin position="67"/>
        <end position="83"/>
    </location>
</feature>
<feature type="region of interest" description="Disordered" evidence="1">
    <location>
        <begin position="1"/>
        <end position="125"/>
    </location>
</feature>
<evidence type="ECO:0000313" key="2">
    <source>
        <dbReference type="EMBL" id="GIQ87979.1"/>
    </source>
</evidence>
<accession>A0A9K3D612</accession>
<feature type="compositionally biased region" description="Polar residues" evidence="1">
    <location>
        <begin position="95"/>
        <end position="116"/>
    </location>
</feature>
<feature type="region of interest" description="Disordered" evidence="1">
    <location>
        <begin position="170"/>
        <end position="199"/>
    </location>
</feature>
<gene>
    <name evidence="2" type="ORF">KIPB_010134</name>
</gene>
<dbReference type="EMBL" id="BDIP01003660">
    <property type="protein sequence ID" value="GIQ87979.1"/>
    <property type="molecule type" value="Genomic_DNA"/>
</dbReference>
<evidence type="ECO:0000313" key="3">
    <source>
        <dbReference type="Proteomes" id="UP000265618"/>
    </source>
</evidence>
<dbReference type="AlphaFoldDB" id="A0A9K3D612"/>
<feature type="compositionally biased region" description="Low complexity" evidence="1">
    <location>
        <begin position="237"/>
        <end position="252"/>
    </location>
</feature>
<feature type="compositionally biased region" description="Polar residues" evidence="1">
    <location>
        <begin position="170"/>
        <end position="183"/>
    </location>
</feature>
<feature type="compositionally biased region" description="Basic and acidic residues" evidence="1">
    <location>
        <begin position="9"/>
        <end position="24"/>
    </location>
</feature>
<dbReference type="Proteomes" id="UP000265618">
    <property type="component" value="Unassembled WGS sequence"/>
</dbReference>
<proteinExistence type="predicted"/>
<reference evidence="2 3" key="1">
    <citation type="journal article" date="2018" name="PLoS ONE">
        <title>The draft genome of Kipferlia bialata reveals reductive genome evolution in fornicate parasites.</title>
        <authorList>
            <person name="Tanifuji G."/>
            <person name="Takabayashi S."/>
            <person name="Kume K."/>
            <person name="Takagi M."/>
            <person name="Nakayama T."/>
            <person name="Kamikawa R."/>
            <person name="Inagaki Y."/>
            <person name="Hashimoto T."/>
        </authorList>
    </citation>
    <scope>NUCLEOTIDE SEQUENCE [LARGE SCALE GENOMIC DNA]</scope>
    <source>
        <strain evidence="2">NY0173</strain>
    </source>
</reference>
<protein>
    <submittedName>
        <fullName evidence="2">Uncharacterized protein</fullName>
    </submittedName>
</protein>
<feature type="compositionally biased region" description="Basic and acidic residues" evidence="1">
    <location>
        <begin position="253"/>
        <end position="263"/>
    </location>
</feature>
<feature type="region of interest" description="Disordered" evidence="1">
    <location>
        <begin position="237"/>
        <end position="283"/>
    </location>
</feature>
<organism evidence="2 3">
    <name type="scientific">Kipferlia bialata</name>
    <dbReference type="NCBI Taxonomy" id="797122"/>
    <lineage>
        <taxon>Eukaryota</taxon>
        <taxon>Metamonada</taxon>
        <taxon>Carpediemonas-like organisms</taxon>
        <taxon>Kipferlia</taxon>
    </lineage>
</organism>
<sequence length="307" mass="32439">MQQMRHKMRVDQAQRRQADIEMRDCTFTPSPASRRTTRTRPPPASPSRSALPLSTSFSTGSGANLIGRRERLAREREREREMATPEPIGRMDTFASPQSVRNTSYNPISGVASTRASRGETGGDPSSLGLGMSVGGGMDMLGMGGAPYSPLGLGGGVANLMPSRVGARSASLSQANASRDTPITQTQTQTQGGSGVGITADRDRLSRLDALLSSPPPLHDDTDADIASLSATVASMSALSPPAPLSLSVSSRGAEREREREGAMRGSALRGSGVHRSQAPVSVSDISQMSLEQIAEAESRLERECMM</sequence>
<comment type="caution">
    <text evidence="2">The sequence shown here is derived from an EMBL/GenBank/DDBJ whole genome shotgun (WGS) entry which is preliminary data.</text>
</comment>
<keyword evidence="3" id="KW-1185">Reference proteome</keyword>
<feature type="compositionally biased region" description="Low complexity" evidence="1">
    <location>
        <begin position="46"/>
        <end position="56"/>
    </location>
</feature>